<proteinExistence type="predicted"/>
<dbReference type="GO" id="GO:0003677">
    <property type="term" value="F:DNA binding"/>
    <property type="evidence" value="ECO:0007669"/>
    <property type="project" value="InterPro"/>
</dbReference>
<feature type="region of interest" description="Disordered" evidence="3">
    <location>
        <begin position="173"/>
        <end position="257"/>
    </location>
</feature>
<evidence type="ECO:0000313" key="4">
    <source>
        <dbReference type="EMBL" id="KAG0459328.1"/>
    </source>
</evidence>
<dbReference type="EMBL" id="JADCNM010000012">
    <property type="protein sequence ID" value="KAG0459328.1"/>
    <property type="molecule type" value="Genomic_DNA"/>
</dbReference>
<keyword evidence="2" id="KW-0539">Nucleus</keyword>
<protein>
    <submittedName>
        <fullName evidence="4">Uncharacterized protein</fullName>
    </submittedName>
</protein>
<feature type="region of interest" description="Disordered" evidence="3">
    <location>
        <begin position="1"/>
        <end position="73"/>
    </location>
</feature>
<feature type="compositionally biased region" description="Low complexity" evidence="3">
    <location>
        <begin position="30"/>
        <end position="40"/>
    </location>
</feature>
<evidence type="ECO:0000256" key="3">
    <source>
        <dbReference type="SAM" id="MobiDB-lite"/>
    </source>
</evidence>
<reference evidence="4 5" key="1">
    <citation type="journal article" date="2020" name="Nat. Food">
        <title>A phased Vanilla planifolia genome enables genetic improvement of flavour and production.</title>
        <authorList>
            <person name="Hasing T."/>
            <person name="Tang H."/>
            <person name="Brym M."/>
            <person name="Khazi F."/>
            <person name="Huang T."/>
            <person name="Chambers A.H."/>
        </authorList>
    </citation>
    <scope>NUCLEOTIDE SEQUENCE [LARGE SCALE GENOMIC DNA]</scope>
    <source>
        <tissue evidence="4">Leaf</tissue>
    </source>
</reference>
<evidence type="ECO:0000256" key="1">
    <source>
        <dbReference type="ARBA" id="ARBA00004123"/>
    </source>
</evidence>
<name>A0A835PUS9_VANPL</name>
<dbReference type="AlphaFoldDB" id="A0A835PUS9"/>
<accession>A0A835PUS9</accession>
<gene>
    <name evidence="4" type="ORF">HPP92_022456</name>
</gene>
<evidence type="ECO:0000313" key="5">
    <source>
        <dbReference type="Proteomes" id="UP000639772"/>
    </source>
</evidence>
<feature type="compositionally biased region" description="Basic and acidic residues" evidence="3">
    <location>
        <begin position="52"/>
        <end position="62"/>
    </location>
</feature>
<dbReference type="GO" id="GO:0000398">
    <property type="term" value="P:mRNA splicing, via spliceosome"/>
    <property type="evidence" value="ECO:0007669"/>
    <property type="project" value="InterPro"/>
</dbReference>
<dbReference type="PANTHER" id="PTHR12214">
    <property type="entry name" value="GC-RICH SEQUENCE DNA-BINDING FACTOR"/>
    <property type="match status" value="1"/>
</dbReference>
<dbReference type="InterPro" id="IPR012890">
    <property type="entry name" value="GCFC2-like"/>
</dbReference>
<comment type="caution">
    <text evidence="4">The sequence shown here is derived from an EMBL/GenBank/DDBJ whole genome shotgun (WGS) entry which is preliminary data.</text>
</comment>
<dbReference type="PANTHER" id="PTHR12214:SF0">
    <property type="entry name" value="LD29489P"/>
    <property type="match status" value="1"/>
</dbReference>
<evidence type="ECO:0000256" key="2">
    <source>
        <dbReference type="ARBA" id="ARBA00023242"/>
    </source>
</evidence>
<sequence length="274" mass="30180">MSGSSRVRNFRRRSEEDDANGEEKANPRPATNSTSASTTAGRSQTLTKPKISKTEGPKRLSFEEEEEESSAAIKFSRSTARTLAVRGSSIHKLTSSTTAPVPLPLTYHLMSSRRLGVHERKLLELQKNARPLGGSIPKPQKSNLHAEPVIVLKRPGEATCVPPPPPLRQYMEEEAEEGQGAKRERLRQSQGPAPDYISLDSGGVLASRSLGGGSSDDEDNDFQGKILDDEDEEERRWEEEQFRKGLGKRIDDASNQARSSCQFLNRLMLLPGSA</sequence>
<dbReference type="Proteomes" id="UP000639772">
    <property type="component" value="Chromosome 12"/>
</dbReference>
<feature type="compositionally biased region" description="Basic and acidic residues" evidence="3">
    <location>
        <begin position="234"/>
        <end position="252"/>
    </location>
</feature>
<organism evidence="4 5">
    <name type="scientific">Vanilla planifolia</name>
    <name type="common">Vanilla</name>
    <dbReference type="NCBI Taxonomy" id="51239"/>
    <lineage>
        <taxon>Eukaryota</taxon>
        <taxon>Viridiplantae</taxon>
        <taxon>Streptophyta</taxon>
        <taxon>Embryophyta</taxon>
        <taxon>Tracheophyta</taxon>
        <taxon>Spermatophyta</taxon>
        <taxon>Magnoliopsida</taxon>
        <taxon>Liliopsida</taxon>
        <taxon>Asparagales</taxon>
        <taxon>Orchidaceae</taxon>
        <taxon>Vanilloideae</taxon>
        <taxon>Vanilleae</taxon>
        <taxon>Vanilla</taxon>
    </lineage>
</organism>
<comment type="subcellular location">
    <subcellularLocation>
        <location evidence="1">Nucleus</location>
    </subcellularLocation>
</comment>
<dbReference type="GO" id="GO:0005634">
    <property type="term" value="C:nucleus"/>
    <property type="evidence" value="ECO:0007669"/>
    <property type="project" value="UniProtKB-SubCell"/>
</dbReference>